<sequence length="179" mass="21019">MRKVEVLNYDRQWSTAFEVEAQKLKRVFKDKMIVIFHIGSTSVPGLKAKPIIDILPVVKDITEVDDYLIEMNALGYEARGENGIRGRRYFQKGHDNRTHHLHFFEKDSKEIIRHLAFRDYLRTHPLEAGKYGALKESLAIKHSTDIHAYIEGKNAYVKKVEQKALAWFERFGNLHQHRF</sequence>
<evidence type="ECO:0000313" key="1">
    <source>
        <dbReference type="EMBL" id="ASV68664.1"/>
    </source>
</evidence>
<dbReference type="InterPro" id="IPR043519">
    <property type="entry name" value="NT_sf"/>
</dbReference>
<dbReference type="EMBL" id="CP022983">
    <property type="protein sequence ID" value="ASV68664.1"/>
    <property type="molecule type" value="Genomic_DNA"/>
</dbReference>
<evidence type="ECO:0008006" key="3">
    <source>
        <dbReference type="Google" id="ProtNLM"/>
    </source>
</evidence>
<dbReference type="PANTHER" id="PTHR34822">
    <property type="entry name" value="GRPB DOMAIN PROTEIN (AFU_ORTHOLOGUE AFUA_1G01530)"/>
    <property type="match status" value="1"/>
</dbReference>
<dbReference type="Proteomes" id="UP000215137">
    <property type="component" value="Chromosome"/>
</dbReference>
<dbReference type="InterPro" id="IPR007344">
    <property type="entry name" value="GrpB/CoaE"/>
</dbReference>
<gene>
    <name evidence="1" type="ORF">CKF48_16050</name>
</gene>
<organism evidence="1 2">
    <name type="scientific">Cytobacillus kochii</name>
    <dbReference type="NCBI Taxonomy" id="859143"/>
    <lineage>
        <taxon>Bacteria</taxon>
        <taxon>Bacillati</taxon>
        <taxon>Bacillota</taxon>
        <taxon>Bacilli</taxon>
        <taxon>Bacillales</taxon>
        <taxon>Bacillaceae</taxon>
        <taxon>Cytobacillus</taxon>
    </lineage>
</organism>
<keyword evidence="2" id="KW-1185">Reference proteome</keyword>
<dbReference type="Pfam" id="PF04229">
    <property type="entry name" value="GrpB"/>
    <property type="match status" value="1"/>
</dbReference>
<dbReference type="KEGG" id="bko:CKF48_16050"/>
<dbReference type="AlphaFoldDB" id="A0A248TKB6"/>
<protein>
    <recommendedName>
        <fullName evidence="3">GrpB family protein</fullName>
    </recommendedName>
</protein>
<dbReference type="OrthoDB" id="9799092at2"/>
<dbReference type="RefSeq" id="WP_095372234.1">
    <property type="nucleotide sequence ID" value="NZ_CP022983.1"/>
</dbReference>
<name>A0A248TKB6_9BACI</name>
<proteinExistence type="predicted"/>
<accession>A0A248TKB6</accession>
<reference evidence="1 2" key="1">
    <citation type="submission" date="2017-08" db="EMBL/GenBank/DDBJ databases">
        <title>Complete Genome Sequence of Bacillus kochii Oregon-R-modENCODE STRAIN BDGP4, isolated from Drosophila melanogaster gut.</title>
        <authorList>
            <person name="Wan K.H."/>
            <person name="Yu C."/>
            <person name="Park S."/>
            <person name="Hammonds A.S."/>
            <person name="Booth B.W."/>
            <person name="Celniker S.E."/>
        </authorList>
    </citation>
    <scope>NUCLEOTIDE SEQUENCE [LARGE SCALE GENOMIC DNA]</scope>
    <source>
        <strain evidence="1 2">BDGP4</strain>
    </source>
</reference>
<dbReference type="SUPFAM" id="SSF81301">
    <property type="entry name" value="Nucleotidyltransferase"/>
    <property type="match status" value="1"/>
</dbReference>
<dbReference type="PANTHER" id="PTHR34822:SF1">
    <property type="entry name" value="GRPB FAMILY PROTEIN"/>
    <property type="match status" value="1"/>
</dbReference>
<dbReference type="Gene3D" id="3.30.460.10">
    <property type="entry name" value="Beta Polymerase, domain 2"/>
    <property type="match status" value="1"/>
</dbReference>
<evidence type="ECO:0000313" key="2">
    <source>
        <dbReference type="Proteomes" id="UP000215137"/>
    </source>
</evidence>